<protein>
    <submittedName>
        <fullName evidence="3">Uncharacterized protein</fullName>
    </submittedName>
</protein>
<gene>
    <name evidence="3" type="ORF">PLBR_LOCUS2760</name>
</gene>
<feature type="compositionally biased region" description="Low complexity" evidence="1">
    <location>
        <begin position="173"/>
        <end position="183"/>
    </location>
</feature>
<evidence type="ECO:0000313" key="4">
    <source>
        <dbReference type="Proteomes" id="UP000290189"/>
    </source>
</evidence>
<keyword evidence="3" id="KW-0496">Mitochondrion</keyword>
<keyword evidence="2" id="KW-0472">Membrane</keyword>
<keyword evidence="2" id="KW-0812">Transmembrane</keyword>
<organism evidence="3 4">
    <name type="scientific">Plasmodiophora brassicae</name>
    <name type="common">Clubroot disease agent</name>
    <dbReference type="NCBI Taxonomy" id="37360"/>
    <lineage>
        <taxon>Eukaryota</taxon>
        <taxon>Sar</taxon>
        <taxon>Rhizaria</taxon>
        <taxon>Endomyxa</taxon>
        <taxon>Phytomyxea</taxon>
        <taxon>Plasmodiophorida</taxon>
        <taxon>Plasmodiophoridae</taxon>
        <taxon>Plasmodiophora</taxon>
    </lineage>
</organism>
<dbReference type="AlphaFoldDB" id="A0A3P3Y5S7"/>
<dbReference type="Proteomes" id="UP000290189">
    <property type="component" value="Unassembled WGS sequence"/>
</dbReference>
<keyword evidence="2" id="KW-1133">Transmembrane helix</keyword>
<sequence>MDRHLRTIWQIRTRRALDNSVHGCRPRSLKPQHGTGDIAGLLSDWDHAVAAIFKIRACTGCARHSASEFTERSLVNPKPRSARSIDLRGRGPANCAAAFLSKPTRSRTMSTSFSDVVLVLTVLGMITSGSAMIHLAGNNAQGYLPGNASVNEQDLQQPQPPVRQNAAIDLFNTDDGSSSSTGSANQENVQQPPPLVHQNAATNLFDEQFNRQDSGIGL</sequence>
<reference evidence="3 4" key="1">
    <citation type="submission" date="2018-03" db="EMBL/GenBank/DDBJ databases">
        <authorList>
            <person name="Fogelqvist J."/>
        </authorList>
    </citation>
    <scope>NUCLEOTIDE SEQUENCE [LARGE SCALE GENOMIC DNA]</scope>
</reference>
<name>A0A3P3Y5S7_PLABS</name>
<feature type="region of interest" description="Disordered" evidence="1">
    <location>
        <begin position="171"/>
        <end position="194"/>
    </location>
</feature>
<evidence type="ECO:0000256" key="2">
    <source>
        <dbReference type="SAM" id="Phobius"/>
    </source>
</evidence>
<dbReference type="EMBL" id="OVEO01000004">
    <property type="protein sequence ID" value="SPQ95545.1"/>
    <property type="molecule type" value="Genomic_DNA"/>
</dbReference>
<evidence type="ECO:0000313" key="3">
    <source>
        <dbReference type="EMBL" id="SPQ95545.1"/>
    </source>
</evidence>
<proteinExistence type="predicted"/>
<accession>A0A3P3Y5S7</accession>
<evidence type="ECO:0000256" key="1">
    <source>
        <dbReference type="SAM" id="MobiDB-lite"/>
    </source>
</evidence>
<feature type="transmembrane region" description="Helical" evidence="2">
    <location>
        <begin position="116"/>
        <end position="137"/>
    </location>
</feature>
<geneLocation type="mitochondrion" evidence="3"/>